<dbReference type="GO" id="GO:0006355">
    <property type="term" value="P:regulation of DNA-templated transcription"/>
    <property type="evidence" value="ECO:0007669"/>
    <property type="project" value="UniProtKB-ARBA"/>
</dbReference>
<dbReference type="SMART" id="SM00717">
    <property type="entry name" value="SANT"/>
    <property type="match status" value="2"/>
</dbReference>
<evidence type="ECO:0000256" key="12">
    <source>
        <dbReference type="ARBA" id="ARBA00023306"/>
    </source>
</evidence>
<dbReference type="GO" id="GO:0003677">
    <property type="term" value="F:DNA binding"/>
    <property type="evidence" value="ECO:0007669"/>
    <property type="project" value="UniProtKB-KW"/>
</dbReference>
<dbReference type="PANTHER" id="PTHR45885:SF1">
    <property type="entry name" value="CELL DIVISION CYCLE 5-LIKE PROTEIN"/>
    <property type="match status" value="1"/>
</dbReference>
<name>A0A8J4V207_9ROSI</name>
<organism evidence="17 18">
    <name type="scientific">Castanea mollissima</name>
    <name type="common">Chinese chestnut</name>
    <dbReference type="NCBI Taxonomy" id="60419"/>
    <lineage>
        <taxon>Eukaryota</taxon>
        <taxon>Viridiplantae</taxon>
        <taxon>Streptophyta</taxon>
        <taxon>Embryophyta</taxon>
        <taxon>Tracheophyta</taxon>
        <taxon>Spermatophyta</taxon>
        <taxon>Magnoliopsida</taxon>
        <taxon>eudicotyledons</taxon>
        <taxon>Gunneridae</taxon>
        <taxon>Pentapetalae</taxon>
        <taxon>rosids</taxon>
        <taxon>fabids</taxon>
        <taxon>Fagales</taxon>
        <taxon>Fagaceae</taxon>
        <taxon>Castanea</taxon>
    </lineage>
</organism>
<keyword evidence="5" id="KW-0677">Repeat</keyword>
<dbReference type="PROSITE" id="PS51294">
    <property type="entry name" value="HTH_MYB"/>
    <property type="match status" value="2"/>
</dbReference>
<dbReference type="FunFam" id="1.10.10.60:FF:000091">
    <property type="entry name" value="CDC5 cell division cycle 5-like"/>
    <property type="match status" value="1"/>
</dbReference>
<feature type="region of interest" description="Disordered" evidence="14">
    <location>
        <begin position="110"/>
        <end position="149"/>
    </location>
</feature>
<evidence type="ECO:0000256" key="9">
    <source>
        <dbReference type="ARBA" id="ARBA00023187"/>
    </source>
</evidence>
<evidence type="ECO:0000256" key="13">
    <source>
        <dbReference type="SAM" id="Coils"/>
    </source>
</evidence>
<dbReference type="Gene3D" id="1.10.10.60">
    <property type="entry name" value="Homeodomain-like"/>
    <property type="match status" value="2"/>
</dbReference>
<feature type="coiled-coil region" evidence="13">
    <location>
        <begin position="683"/>
        <end position="710"/>
    </location>
</feature>
<keyword evidence="8" id="KW-0238">DNA-binding</keyword>
<keyword evidence="9" id="KW-0508">mRNA splicing</keyword>
<evidence type="ECO:0000256" key="1">
    <source>
        <dbReference type="ARBA" id="ARBA00004123"/>
    </source>
</evidence>
<dbReference type="GO" id="GO:0000974">
    <property type="term" value="C:Prp19 complex"/>
    <property type="evidence" value="ECO:0007669"/>
    <property type="project" value="InterPro"/>
</dbReference>
<evidence type="ECO:0000313" key="18">
    <source>
        <dbReference type="Proteomes" id="UP000737018"/>
    </source>
</evidence>
<dbReference type="OrthoDB" id="1410009at2759"/>
<dbReference type="InterPro" id="IPR047240">
    <property type="entry name" value="SANT_CDC5L_II"/>
</dbReference>
<evidence type="ECO:0000256" key="11">
    <source>
        <dbReference type="ARBA" id="ARBA00023242"/>
    </source>
</evidence>
<dbReference type="InterPro" id="IPR047242">
    <property type="entry name" value="CDC5L/Cef1"/>
</dbReference>
<dbReference type="GO" id="GO:0005681">
    <property type="term" value="C:spliceosomal complex"/>
    <property type="evidence" value="ECO:0007669"/>
    <property type="project" value="UniProtKB-KW"/>
</dbReference>
<dbReference type="GO" id="GO:0006281">
    <property type="term" value="P:DNA repair"/>
    <property type="evidence" value="ECO:0007669"/>
    <property type="project" value="UniProtKB-KW"/>
</dbReference>
<evidence type="ECO:0000256" key="5">
    <source>
        <dbReference type="ARBA" id="ARBA00022737"/>
    </source>
</evidence>
<dbReference type="InterPro" id="IPR021786">
    <property type="entry name" value="Cdc5p/Cef1_C"/>
</dbReference>
<keyword evidence="12" id="KW-0131">Cell cycle</keyword>
<evidence type="ECO:0000256" key="6">
    <source>
        <dbReference type="ARBA" id="ARBA00022763"/>
    </source>
</evidence>
<evidence type="ECO:0000259" key="15">
    <source>
        <dbReference type="PROSITE" id="PS50090"/>
    </source>
</evidence>
<dbReference type="FunFam" id="1.10.10.60:FF:000021">
    <property type="entry name" value="CDC5 cell division cycle 5-like"/>
    <property type="match status" value="1"/>
</dbReference>
<sequence length="998" mass="112125">MRIMIKGGVWKNTEDEILKAAVMKYGKNQWARISSLLVRKSAKQCKARWYEWLDPSIKKTEWTREEDEKLLHLAKLMPTQWRTIAPIVGRTPSQCLERYEKLLDAACAKDENYEPGDDPRKLRPGEIDPNPESKPARPDPVDMDEDEKEMLSEARARLANTKGKKAKRKAREKQLEEARRLASLQKRRELKAAGIDNRHRKRKRRGIDYNAEIPFEKKAPAGFFDVSDENRPVDLVKFPVTIEELEGKRRNDVEAQLRKQDIAKNKIAQRQDAPSSILQANKMNDPETVRKRSKLMLPAPQISDHELEEIAKMGYASDLLAGSEEVSEGSGATRALLANYAQTPQPGMTPLRTPQRTPAGKGDAIMMEAENLARLRESQTPLLGGENPELHPSDFSGVTPKKRELQTPNPMLTPSATPGGAGLTPRIGMTPSRDGFSFSMTPKGTPLRDELHINEDMDMHESVKLEQRRQADLRRNLRSGLTNLPQPKNDYQIVMQPVPEDNEEQEEKIEEDMSDRLARERAEEEARQQALLRKRSKVLQRELPRPPAASLDLIRNSLMRADGDKSSFVPPTSIEQADEIIRKELLALLDHDNAKYPVDKKMNKEKKKGSKRSADTTYVPEIEDFEEDELKEADSLIKEEAQYLRVAMGHEDQSLDEFVEAHKTCLGDLMYFPTRSAYGLSSVAGNMEKLAALQNEFDNVKRKMDGDKAKAETLGKKVEILTQGYEKRARMGLWPQIEATIKVMDTAATELECFKALQKQEQLAASYRINGIREEVQKQKELERTLQGRYGDLVAELERVQSLMEKYRVQAQKEEEIEAKNRALELAEAEEGKTVVPSTETPVPTSSDEQLGSSVPVGPTHNENEGQQMEASGSPKTDMDVDIEKEHETLYIDTTVVQDNGPEGSDIQLSESERNPGGVLDTVVENDKMITNLVDDAAGDSSMSTEVAKEAQDIEDQLNVVEAGKLDGVLTKQEDQVSEASGNDDFGSGDAMQVSGGK</sequence>
<gene>
    <name evidence="17" type="ORF">CMV_028314</name>
</gene>
<feature type="compositionally biased region" description="Low complexity" evidence="14">
    <location>
        <begin position="834"/>
        <end position="847"/>
    </location>
</feature>
<comment type="caution">
    <text evidence="17">The sequence shown here is derived from an EMBL/GenBank/DDBJ whole genome shotgun (WGS) entry which is preliminary data.</text>
</comment>
<feature type="compositionally biased region" description="Polar residues" evidence="14">
    <location>
        <begin position="406"/>
        <end position="416"/>
    </location>
</feature>
<evidence type="ECO:0000256" key="4">
    <source>
        <dbReference type="ARBA" id="ARBA00022728"/>
    </source>
</evidence>
<feature type="region of interest" description="Disordered" evidence="14">
    <location>
        <begin position="828"/>
        <end position="878"/>
    </location>
</feature>
<evidence type="ECO:0000256" key="14">
    <source>
        <dbReference type="SAM" id="MobiDB-lite"/>
    </source>
</evidence>
<feature type="region of interest" description="Disordered" evidence="14">
    <location>
        <begin position="972"/>
        <end position="998"/>
    </location>
</feature>
<comment type="subcellular location">
    <subcellularLocation>
        <location evidence="1">Nucleus</location>
    </subcellularLocation>
</comment>
<keyword evidence="10" id="KW-0234">DNA repair</keyword>
<keyword evidence="11" id="KW-0539">Nucleus</keyword>
<dbReference type="Pfam" id="PF13921">
    <property type="entry name" value="Myb_DNA-bind_6"/>
    <property type="match status" value="1"/>
</dbReference>
<evidence type="ECO:0000259" key="16">
    <source>
        <dbReference type="PROSITE" id="PS51294"/>
    </source>
</evidence>
<keyword evidence="3" id="KW-0507">mRNA processing</keyword>
<dbReference type="InterPro" id="IPR017930">
    <property type="entry name" value="Myb_dom"/>
</dbReference>
<dbReference type="CDD" id="cd00167">
    <property type="entry name" value="SANT"/>
    <property type="match status" value="1"/>
</dbReference>
<dbReference type="EMBL" id="JRKL02012469">
    <property type="protein sequence ID" value="KAF3945298.1"/>
    <property type="molecule type" value="Genomic_DNA"/>
</dbReference>
<dbReference type="Proteomes" id="UP000737018">
    <property type="component" value="Unassembled WGS sequence"/>
</dbReference>
<keyword evidence="6" id="KW-0227">DNA damage</keyword>
<feature type="compositionally biased region" description="Polar residues" evidence="14">
    <location>
        <begin position="865"/>
        <end position="875"/>
    </location>
</feature>
<comment type="similarity">
    <text evidence="2">Belongs to the CEF1 family.</text>
</comment>
<feature type="compositionally biased region" description="Basic and acidic residues" evidence="14">
    <location>
        <begin position="110"/>
        <end position="126"/>
    </location>
</feature>
<keyword evidence="18" id="KW-1185">Reference proteome</keyword>
<feature type="domain" description="Myb-like" evidence="15">
    <location>
        <begin position="54"/>
        <end position="103"/>
    </location>
</feature>
<feature type="domain" description="HTH myb-type" evidence="16">
    <location>
        <begin position="2"/>
        <end position="57"/>
    </location>
</feature>
<keyword evidence="7 13" id="KW-0175">Coiled coil</keyword>
<reference evidence="17" key="1">
    <citation type="submission" date="2020-03" db="EMBL/GenBank/DDBJ databases">
        <title>Castanea mollissima Vanexum genome sequencing.</title>
        <authorList>
            <person name="Staton M."/>
        </authorList>
    </citation>
    <scope>NUCLEOTIDE SEQUENCE</scope>
    <source>
        <tissue evidence="17">Leaf</tissue>
    </source>
</reference>
<evidence type="ECO:0008006" key="19">
    <source>
        <dbReference type="Google" id="ProtNLM"/>
    </source>
</evidence>
<dbReference type="InterPro" id="IPR001005">
    <property type="entry name" value="SANT/Myb"/>
</dbReference>
<evidence type="ECO:0000313" key="17">
    <source>
        <dbReference type="EMBL" id="KAF3945298.1"/>
    </source>
</evidence>
<evidence type="ECO:0000256" key="8">
    <source>
        <dbReference type="ARBA" id="ARBA00023125"/>
    </source>
</evidence>
<dbReference type="PANTHER" id="PTHR45885">
    <property type="entry name" value="CELL DIVISION CYCLE 5-LIKE PROTEIN"/>
    <property type="match status" value="1"/>
</dbReference>
<feature type="domain" description="Myb-like" evidence="15">
    <location>
        <begin position="2"/>
        <end position="53"/>
    </location>
</feature>
<dbReference type="GO" id="GO:0000398">
    <property type="term" value="P:mRNA splicing, via spliceosome"/>
    <property type="evidence" value="ECO:0007669"/>
    <property type="project" value="InterPro"/>
</dbReference>
<proteinExistence type="inferred from homology"/>
<protein>
    <recommendedName>
        <fullName evidence="19">Cell division cycle 5-like protein</fullName>
    </recommendedName>
</protein>
<dbReference type="CDD" id="cd11659">
    <property type="entry name" value="SANT_CDC5_II"/>
    <property type="match status" value="1"/>
</dbReference>
<dbReference type="InterPro" id="IPR009057">
    <property type="entry name" value="Homeodomain-like_sf"/>
</dbReference>
<dbReference type="PROSITE" id="PS50090">
    <property type="entry name" value="MYB_LIKE"/>
    <property type="match status" value="2"/>
</dbReference>
<evidence type="ECO:0000256" key="10">
    <source>
        <dbReference type="ARBA" id="ARBA00023204"/>
    </source>
</evidence>
<feature type="region of interest" description="Disordered" evidence="14">
    <location>
        <begin position="381"/>
        <end position="422"/>
    </location>
</feature>
<dbReference type="SUPFAM" id="SSF46689">
    <property type="entry name" value="Homeodomain-like"/>
    <property type="match status" value="1"/>
</dbReference>
<dbReference type="Pfam" id="PF11831">
    <property type="entry name" value="Myb_Cef"/>
    <property type="match status" value="1"/>
</dbReference>
<dbReference type="AlphaFoldDB" id="A0A8J4V207"/>
<evidence type="ECO:0000256" key="2">
    <source>
        <dbReference type="ARBA" id="ARBA00010506"/>
    </source>
</evidence>
<evidence type="ECO:0000256" key="7">
    <source>
        <dbReference type="ARBA" id="ARBA00023054"/>
    </source>
</evidence>
<keyword evidence="4" id="KW-0747">Spliceosome</keyword>
<evidence type="ECO:0000256" key="3">
    <source>
        <dbReference type="ARBA" id="ARBA00022664"/>
    </source>
</evidence>
<accession>A0A8J4V207</accession>
<feature type="domain" description="HTH myb-type" evidence="16">
    <location>
        <begin position="58"/>
        <end position="107"/>
    </location>
</feature>